<organism evidence="2 3">
    <name type="scientific">Chionoecetes opilio</name>
    <name type="common">Atlantic snow crab</name>
    <name type="synonym">Cancer opilio</name>
    <dbReference type="NCBI Taxonomy" id="41210"/>
    <lineage>
        <taxon>Eukaryota</taxon>
        <taxon>Metazoa</taxon>
        <taxon>Ecdysozoa</taxon>
        <taxon>Arthropoda</taxon>
        <taxon>Crustacea</taxon>
        <taxon>Multicrustacea</taxon>
        <taxon>Malacostraca</taxon>
        <taxon>Eumalacostraca</taxon>
        <taxon>Eucarida</taxon>
        <taxon>Decapoda</taxon>
        <taxon>Pleocyemata</taxon>
        <taxon>Brachyura</taxon>
        <taxon>Eubrachyura</taxon>
        <taxon>Majoidea</taxon>
        <taxon>Majidae</taxon>
        <taxon>Chionoecetes</taxon>
    </lineage>
</organism>
<comment type="caution">
    <text evidence="2">The sequence shown here is derived from an EMBL/GenBank/DDBJ whole genome shotgun (WGS) entry which is preliminary data.</text>
</comment>
<protein>
    <submittedName>
        <fullName evidence="2">Uncharacterized protein</fullName>
    </submittedName>
</protein>
<evidence type="ECO:0000313" key="3">
    <source>
        <dbReference type="Proteomes" id="UP000770661"/>
    </source>
</evidence>
<keyword evidence="3" id="KW-1185">Reference proteome</keyword>
<evidence type="ECO:0000256" key="1">
    <source>
        <dbReference type="SAM" id="MobiDB-lite"/>
    </source>
</evidence>
<feature type="compositionally biased region" description="Basic and acidic residues" evidence="1">
    <location>
        <begin position="200"/>
        <end position="213"/>
    </location>
</feature>
<feature type="compositionally biased region" description="Basic and acidic residues" evidence="1">
    <location>
        <begin position="29"/>
        <end position="43"/>
    </location>
</feature>
<feature type="region of interest" description="Disordered" evidence="1">
    <location>
        <begin position="149"/>
        <end position="187"/>
    </location>
</feature>
<reference evidence="2" key="1">
    <citation type="submission" date="2020-07" db="EMBL/GenBank/DDBJ databases">
        <title>The High-quality genome of the commercially important snow crab, Chionoecetes opilio.</title>
        <authorList>
            <person name="Jeong J.-H."/>
            <person name="Ryu S."/>
        </authorList>
    </citation>
    <scope>NUCLEOTIDE SEQUENCE</scope>
    <source>
        <strain evidence="2">MADBK_172401_WGS</strain>
        <tissue evidence="2">Digestive gland</tissue>
    </source>
</reference>
<feature type="compositionally biased region" description="Polar residues" evidence="1">
    <location>
        <begin position="1"/>
        <end position="22"/>
    </location>
</feature>
<feature type="region of interest" description="Disordered" evidence="1">
    <location>
        <begin position="200"/>
        <end position="292"/>
    </location>
</feature>
<accession>A0A8J5CPP4</accession>
<feature type="compositionally biased region" description="Pro residues" evidence="1">
    <location>
        <begin position="153"/>
        <end position="163"/>
    </location>
</feature>
<dbReference type="EMBL" id="JACEEZ010019666">
    <property type="protein sequence ID" value="KAG0715487.1"/>
    <property type="molecule type" value="Genomic_DNA"/>
</dbReference>
<feature type="compositionally biased region" description="Polar residues" evidence="1">
    <location>
        <begin position="263"/>
        <end position="292"/>
    </location>
</feature>
<gene>
    <name evidence="2" type="ORF">GWK47_011821</name>
</gene>
<feature type="compositionally biased region" description="Polar residues" evidence="1">
    <location>
        <begin position="73"/>
        <end position="93"/>
    </location>
</feature>
<feature type="compositionally biased region" description="Low complexity" evidence="1">
    <location>
        <begin position="246"/>
        <end position="262"/>
    </location>
</feature>
<dbReference type="AlphaFoldDB" id="A0A8J5CPP4"/>
<evidence type="ECO:0000313" key="2">
    <source>
        <dbReference type="EMBL" id="KAG0715487.1"/>
    </source>
</evidence>
<sequence>MGPSSGPTIQGFSSDSGNSGPTSLMKIPKPIDKSRRPEDRSRSVVEGGIVGAMERGIQSKKFREDLPRVLQPVPSSISNRKTSVSRSKSRGPSTTRWMAKAIYVLKTACSGSHVQKTTREGKGGLKRSLSSSFLLYSRAWMEAGLANRSCVQPPQPREGPAPLPGDQRAIGRRPSPHSPAISGTSGADLVGLSLFSERISTEEKKKDCEETRKGKGPRPNPVNKAADQLINSSSPHSPQAPLFARSPSSTSTSPSFPSLWTSGKQTLRFQKGVSTVKNPQGSKTTGPSVGWR</sequence>
<proteinExistence type="predicted"/>
<dbReference type="Proteomes" id="UP000770661">
    <property type="component" value="Unassembled WGS sequence"/>
</dbReference>
<name>A0A8J5CPP4_CHIOP</name>
<feature type="region of interest" description="Disordered" evidence="1">
    <location>
        <begin position="1"/>
        <end position="93"/>
    </location>
</feature>